<gene>
    <name evidence="1" type="primary">cas2e</name>
    <name evidence="1" type="ORF">CSW41_03275</name>
</gene>
<dbReference type="Gene3D" id="3.30.70.240">
    <property type="match status" value="1"/>
</dbReference>
<proteinExistence type="predicted"/>
<reference evidence="1 2" key="1">
    <citation type="journal article" date="2019" name="Extremophiles">
        <title>Biogeography of thermophiles and predominance of Thermus scotoductus in domestic water heaters.</title>
        <authorList>
            <person name="Wilpiszeski R.L."/>
            <person name="Zhang Z."/>
            <person name="House C.H."/>
        </authorList>
    </citation>
    <scope>NUCLEOTIDE SEQUENCE [LARGE SCALE GENOMIC DNA]</scope>
    <source>
        <strain evidence="1 2">28_S28</strain>
    </source>
</reference>
<dbReference type="Proteomes" id="UP000287439">
    <property type="component" value="Unassembled WGS sequence"/>
</dbReference>
<evidence type="ECO:0000313" key="1">
    <source>
        <dbReference type="EMBL" id="RTH19880.1"/>
    </source>
</evidence>
<evidence type="ECO:0000313" key="2">
    <source>
        <dbReference type="Proteomes" id="UP000287439"/>
    </source>
</evidence>
<dbReference type="Pfam" id="PF09707">
    <property type="entry name" value="Cas_Cas2CT1978"/>
    <property type="match status" value="1"/>
</dbReference>
<accession>A0A430RMY5</accession>
<comment type="caution">
    <text evidence="1">The sequence shown here is derived from an EMBL/GenBank/DDBJ whole genome shotgun (WGS) entry which is preliminary data.</text>
</comment>
<sequence length="124" mass="14224">MVMILEKVPRSLRGDLTRFFVEVDTSVFVGQVSALVRELLWEKALEKAGEGRVAMAYRANNEQGFALRLHGYTDRFLRDFDGILLVSTRNAEAMRKAEKLSKLFARYEKRRAKASEGDLEKENP</sequence>
<dbReference type="InterPro" id="IPR010152">
    <property type="entry name" value="CRISPR-assoc_prot_Cas2_sub"/>
</dbReference>
<dbReference type="EMBL" id="PELV01000079">
    <property type="protein sequence ID" value="RTH19880.1"/>
    <property type="molecule type" value="Genomic_DNA"/>
</dbReference>
<organism evidence="1 2">
    <name type="scientific">Thermus scotoductus</name>
    <dbReference type="NCBI Taxonomy" id="37636"/>
    <lineage>
        <taxon>Bacteria</taxon>
        <taxon>Thermotogati</taxon>
        <taxon>Deinococcota</taxon>
        <taxon>Deinococci</taxon>
        <taxon>Thermales</taxon>
        <taxon>Thermaceae</taxon>
        <taxon>Thermus</taxon>
    </lineage>
</organism>
<protein>
    <submittedName>
        <fullName evidence="1">Type I-E CRISPR-associated endoribonuclease Cas2</fullName>
    </submittedName>
</protein>
<name>A0A430RMY5_THESC</name>
<dbReference type="NCBIfam" id="TIGR01873">
    <property type="entry name" value="cas_CT1978"/>
    <property type="match status" value="1"/>
</dbReference>
<dbReference type="CDD" id="cd09755">
    <property type="entry name" value="Cas2_I-E"/>
    <property type="match status" value="1"/>
</dbReference>
<dbReference type="AlphaFoldDB" id="A0A430RMY5"/>